<gene>
    <name evidence="4" type="ORF">LPB3_00350</name>
</gene>
<dbReference type="InterPro" id="IPR010131">
    <property type="entry name" value="MdtP/NodT-like"/>
</dbReference>
<evidence type="ECO:0000313" key="5">
    <source>
        <dbReference type="Proteomes" id="UP000092584"/>
    </source>
</evidence>
<dbReference type="Proteomes" id="UP000092584">
    <property type="component" value="Unassembled WGS sequence"/>
</dbReference>
<dbReference type="EMBL" id="LSFM01000001">
    <property type="protein sequence ID" value="OBY66485.1"/>
    <property type="molecule type" value="Genomic_DNA"/>
</dbReference>
<keyword evidence="2" id="KW-0812">Transmembrane</keyword>
<keyword evidence="2" id="KW-0564">Palmitate</keyword>
<keyword evidence="2" id="KW-0449">Lipoprotein</keyword>
<name>A0A1B8U3N9_9FLAO</name>
<evidence type="ECO:0000313" key="4">
    <source>
        <dbReference type="EMBL" id="OBY66485.1"/>
    </source>
</evidence>
<evidence type="ECO:0000256" key="3">
    <source>
        <dbReference type="SAM" id="Coils"/>
    </source>
</evidence>
<dbReference type="RefSeq" id="WP_065317607.1">
    <property type="nucleotide sequence ID" value="NZ_CP017477.1"/>
</dbReference>
<evidence type="ECO:0000256" key="1">
    <source>
        <dbReference type="ARBA" id="ARBA00007613"/>
    </source>
</evidence>
<dbReference type="Pfam" id="PF02321">
    <property type="entry name" value="OEP"/>
    <property type="match status" value="2"/>
</dbReference>
<protein>
    <submittedName>
        <fullName evidence="4">RND transporter</fullName>
    </submittedName>
</protein>
<accession>A0A1B8U3N9</accession>
<keyword evidence="5" id="KW-1185">Reference proteome</keyword>
<dbReference type="Gene3D" id="1.20.1600.10">
    <property type="entry name" value="Outer membrane efflux proteins (OEP)"/>
    <property type="match status" value="1"/>
</dbReference>
<keyword evidence="2" id="KW-0472">Membrane</keyword>
<keyword evidence="2" id="KW-1134">Transmembrane beta strand</keyword>
<feature type="coiled-coil region" evidence="3">
    <location>
        <begin position="409"/>
        <end position="472"/>
    </location>
</feature>
<comment type="similarity">
    <text evidence="1 2">Belongs to the outer membrane factor (OMF) (TC 1.B.17) family.</text>
</comment>
<evidence type="ECO:0000256" key="2">
    <source>
        <dbReference type="RuleBase" id="RU362097"/>
    </source>
</evidence>
<dbReference type="PROSITE" id="PS51257">
    <property type="entry name" value="PROKAR_LIPOPROTEIN"/>
    <property type="match status" value="1"/>
</dbReference>
<dbReference type="GO" id="GO:0015562">
    <property type="term" value="F:efflux transmembrane transporter activity"/>
    <property type="evidence" value="ECO:0007669"/>
    <property type="project" value="InterPro"/>
</dbReference>
<dbReference type="InterPro" id="IPR003423">
    <property type="entry name" value="OMP_efflux"/>
</dbReference>
<sequence length="484" mass="55058">MNKLIQKITKKSYFILAFSILFISFYSCVPSQQLIRNENKIVPKNFNSKISDSLNSAKINWKNFFSDANLVALIDTALVNNQELNIISQQINRAKNEIGIRKGEYLPFVNIYAGSEFEKVGEFTRNGAVERNLNIRENEEFPEPLPNFSVGLAASWELDVWKKLRNGKKAATLEYLSSIEGKNFMVTNLVAEIASSYYELQALDNQLLIINENLELQQNALKMVKLQKEAARATQLAVRRFEAEVFKNQSNQFRIQQQIVETENKINFLIGHYPKKIPRDSENFISKKIDTIFTGIPSQLLANRPDIRQAEYELQASKLNVAIAKANFYPSIGIKAGVGLEAFQPKFLTHTPESLLYSLVGDVVGPLINRNAIKATYKSANAKQLQAVFEYEKSILNGFMEVSNELSNISNLKKSYDLKEQQVNALKESINLSLQLFRSARVEYTEVLFVQREALDSKLEIVETKRDQLLANVKLYQTLGGGWQ</sequence>
<keyword evidence="3" id="KW-0175">Coiled coil</keyword>
<dbReference type="GO" id="GO:0005886">
    <property type="term" value="C:plasma membrane"/>
    <property type="evidence" value="ECO:0007669"/>
    <property type="project" value="UniProtKB-SubCell"/>
</dbReference>
<dbReference type="NCBIfam" id="TIGR01845">
    <property type="entry name" value="outer_NodT"/>
    <property type="match status" value="1"/>
</dbReference>
<comment type="subcellular location">
    <subcellularLocation>
        <location evidence="2">Cell membrane</location>
        <topology evidence="2">Lipid-anchor</topology>
    </subcellularLocation>
</comment>
<dbReference type="AlphaFoldDB" id="A0A1B8U3N9"/>
<dbReference type="KEGG" id="pob:LPB03_09185"/>
<comment type="caution">
    <text evidence="4">The sequence shown here is derived from an EMBL/GenBank/DDBJ whole genome shotgun (WGS) entry which is preliminary data.</text>
</comment>
<dbReference type="Gene3D" id="2.20.200.10">
    <property type="entry name" value="Outer membrane efflux proteins (OEP)"/>
    <property type="match status" value="1"/>
</dbReference>
<proteinExistence type="inferred from homology"/>
<dbReference type="PANTHER" id="PTHR30203:SF30">
    <property type="entry name" value="OUTER MEMBRANE PROTEIN-RELATED"/>
    <property type="match status" value="1"/>
</dbReference>
<dbReference type="OrthoDB" id="9770517at2"/>
<organism evidence="4 5">
    <name type="scientific">Polaribacter vadi</name>
    <dbReference type="NCBI Taxonomy" id="1774273"/>
    <lineage>
        <taxon>Bacteria</taxon>
        <taxon>Pseudomonadati</taxon>
        <taxon>Bacteroidota</taxon>
        <taxon>Flavobacteriia</taxon>
        <taxon>Flavobacteriales</taxon>
        <taxon>Flavobacteriaceae</taxon>
    </lineage>
</organism>
<dbReference type="SUPFAM" id="SSF56954">
    <property type="entry name" value="Outer membrane efflux proteins (OEP)"/>
    <property type="match status" value="1"/>
</dbReference>
<dbReference type="PANTHER" id="PTHR30203">
    <property type="entry name" value="OUTER MEMBRANE CATION EFFLUX PROTEIN"/>
    <property type="match status" value="1"/>
</dbReference>
<reference evidence="5" key="1">
    <citation type="submission" date="2016-02" db="EMBL/GenBank/DDBJ databases">
        <authorList>
            <person name="Shin S.-K."/>
            <person name="Yi H."/>
            <person name="Kim E."/>
        </authorList>
    </citation>
    <scope>NUCLEOTIDE SEQUENCE [LARGE SCALE GENOMIC DNA]</scope>
    <source>
        <strain evidence="5">LPB0003</strain>
    </source>
</reference>
<dbReference type="STRING" id="1774273.LPB03_09185"/>